<reference evidence="1" key="2">
    <citation type="submission" date="2023-05" db="EMBL/GenBank/DDBJ databases">
        <authorList>
            <consortium name="Lawrence Berkeley National Laboratory"/>
            <person name="Steindorff A."/>
            <person name="Hensen N."/>
            <person name="Bonometti L."/>
            <person name="Westerberg I."/>
            <person name="Brannstrom I.O."/>
            <person name="Guillou S."/>
            <person name="Cros-Aarteil S."/>
            <person name="Calhoun S."/>
            <person name="Haridas S."/>
            <person name="Kuo A."/>
            <person name="Mondo S."/>
            <person name="Pangilinan J."/>
            <person name="Riley R."/>
            <person name="Labutti K."/>
            <person name="Andreopoulos B."/>
            <person name="Lipzen A."/>
            <person name="Chen C."/>
            <person name="Yanf M."/>
            <person name="Daum C."/>
            <person name="Ng V."/>
            <person name="Clum A."/>
            <person name="Ohm R."/>
            <person name="Martin F."/>
            <person name="Silar P."/>
            <person name="Natvig D."/>
            <person name="Lalanne C."/>
            <person name="Gautier V."/>
            <person name="Ament-Velasquez S.L."/>
            <person name="Kruys A."/>
            <person name="Hutchinson M.I."/>
            <person name="Powell A.J."/>
            <person name="Barry K."/>
            <person name="Miller A.N."/>
            <person name="Grigoriev I.V."/>
            <person name="Debuchy R."/>
            <person name="Gladieux P."/>
            <person name="Thoren M.H."/>
            <person name="Johannesson H."/>
        </authorList>
    </citation>
    <scope>NUCLEOTIDE SEQUENCE</scope>
    <source>
        <strain evidence="1">PSN309</strain>
    </source>
</reference>
<sequence>MADTDIVQSFRDGVGKSLQSTYDEVHVMLLAWADHDLGTALQTELQGLRALFENDYKYSSVIFFPIPVDGPQRRRLNREISSFVEDQSQHRNSLIIIYYGGHCGPNEQGQAEWAAFERAGPKLPWHVTQQQLFSTRGDVLLILDCCDASLIARGDKDDGGRFELIAACAKKAATPFPGRMSFTAALIRTLKQHAEKDISSESLASKLREDPKVTETPVFHDFVRQSPTNIRLQRLDPTVAAESATDERFTAPPEGVTAVSIEAVISRAHRFQDVLQDGVFPVGSVFEGMPPSARSEIIKCMRGLNTAMANTALTAEEVTGGKDSAEFVVSNEKEVIEQSLTQIQESVSSAHAAIETPLLLGGNDDSNLGVLAADTEQVVVAADVRAVLALRHAILGDDPCRYTTELDLNKIKVTSARTSSDSRRFRYGVLEGRRVVMETYKYVELTIPDNSSSYLCDLGNPFLFGFEYARAGDSMKVVDEDHSLANNLYRHPDRWGKPLVRFEKSHDVYALGIFSGCVWRHLGMVV</sequence>
<gene>
    <name evidence="1" type="ORF">QBC35DRAFT_517793</name>
</gene>
<comment type="caution">
    <text evidence="1">The sequence shown here is derived from an EMBL/GenBank/DDBJ whole genome shotgun (WGS) entry which is preliminary data.</text>
</comment>
<proteinExistence type="predicted"/>
<organism evidence="1 2">
    <name type="scientific">Podospora australis</name>
    <dbReference type="NCBI Taxonomy" id="1536484"/>
    <lineage>
        <taxon>Eukaryota</taxon>
        <taxon>Fungi</taxon>
        <taxon>Dikarya</taxon>
        <taxon>Ascomycota</taxon>
        <taxon>Pezizomycotina</taxon>
        <taxon>Sordariomycetes</taxon>
        <taxon>Sordariomycetidae</taxon>
        <taxon>Sordariales</taxon>
        <taxon>Podosporaceae</taxon>
        <taxon>Podospora</taxon>
    </lineage>
</organism>
<reference evidence="1" key="1">
    <citation type="journal article" date="2023" name="Mol. Phylogenet. Evol.">
        <title>Genome-scale phylogeny and comparative genomics of the fungal order Sordariales.</title>
        <authorList>
            <person name="Hensen N."/>
            <person name="Bonometti L."/>
            <person name="Westerberg I."/>
            <person name="Brannstrom I.O."/>
            <person name="Guillou S."/>
            <person name="Cros-Aarteil S."/>
            <person name="Calhoun S."/>
            <person name="Haridas S."/>
            <person name="Kuo A."/>
            <person name="Mondo S."/>
            <person name="Pangilinan J."/>
            <person name="Riley R."/>
            <person name="LaButti K."/>
            <person name="Andreopoulos B."/>
            <person name="Lipzen A."/>
            <person name="Chen C."/>
            <person name="Yan M."/>
            <person name="Daum C."/>
            <person name="Ng V."/>
            <person name="Clum A."/>
            <person name="Steindorff A."/>
            <person name="Ohm R.A."/>
            <person name="Martin F."/>
            <person name="Silar P."/>
            <person name="Natvig D.O."/>
            <person name="Lalanne C."/>
            <person name="Gautier V."/>
            <person name="Ament-Velasquez S.L."/>
            <person name="Kruys A."/>
            <person name="Hutchinson M.I."/>
            <person name="Powell A.J."/>
            <person name="Barry K."/>
            <person name="Miller A.N."/>
            <person name="Grigoriev I.V."/>
            <person name="Debuchy R."/>
            <person name="Gladieux P."/>
            <person name="Hiltunen Thoren M."/>
            <person name="Johannesson H."/>
        </authorList>
    </citation>
    <scope>NUCLEOTIDE SEQUENCE</scope>
    <source>
        <strain evidence="1">PSN309</strain>
    </source>
</reference>
<dbReference type="AlphaFoldDB" id="A0AAN6WLL1"/>
<protein>
    <submittedName>
        <fullName evidence="1">Uncharacterized protein</fullName>
    </submittedName>
</protein>
<dbReference type="EMBL" id="MU864505">
    <property type="protein sequence ID" value="KAK4184109.1"/>
    <property type="molecule type" value="Genomic_DNA"/>
</dbReference>
<evidence type="ECO:0000313" key="1">
    <source>
        <dbReference type="EMBL" id="KAK4184109.1"/>
    </source>
</evidence>
<name>A0AAN6WLL1_9PEZI</name>
<evidence type="ECO:0000313" key="2">
    <source>
        <dbReference type="Proteomes" id="UP001302126"/>
    </source>
</evidence>
<accession>A0AAN6WLL1</accession>
<dbReference type="Proteomes" id="UP001302126">
    <property type="component" value="Unassembled WGS sequence"/>
</dbReference>
<keyword evidence="2" id="KW-1185">Reference proteome</keyword>